<gene>
    <name evidence="4" type="ORF">BJP43_05635</name>
    <name evidence="5" type="ORF">BJP43_10655</name>
</gene>
<dbReference type="Proteomes" id="UP000229055">
    <property type="component" value="Chromosome"/>
</dbReference>
<keyword evidence="2" id="KW-0812">Transmembrane</keyword>
<proteinExistence type="predicted"/>
<feature type="domain" description="Type 4 secretion system PilS N-terminal" evidence="3">
    <location>
        <begin position="60"/>
        <end position="206"/>
    </location>
</feature>
<dbReference type="AlphaFoldDB" id="A0A2D3TDE4"/>
<geneLocation type="plasmid" evidence="6">
    <name>phdza17.2</name>
</geneLocation>
<reference evidence="6" key="1">
    <citation type="submission" date="2016-10" db="EMBL/GenBank/DDBJ databases">
        <authorList>
            <person name="Chevignon G."/>
        </authorList>
    </citation>
    <scope>NUCLEOTIDE SEQUENCE [LARGE SCALE GENOMIC DNA]</scope>
    <source>
        <strain evidence="6">ZA17</strain>
        <plasmid evidence="6">phdza17.2</plasmid>
    </source>
</reference>
<geneLocation type="plasmid" evidence="5">
    <name>pHDZA17.2</name>
</geneLocation>
<dbReference type="InterPro" id="IPR014911">
    <property type="entry name" value="PilS_N"/>
</dbReference>
<dbReference type="EMBL" id="CP017615">
    <property type="protein sequence ID" value="ATW34835.1"/>
    <property type="molecule type" value="Genomic_DNA"/>
</dbReference>
<keyword evidence="5" id="KW-0614">Plasmid</keyword>
<dbReference type="RefSeq" id="WP_100096526.1">
    <property type="nucleotide sequence ID" value="NZ_CP017613.1"/>
</dbReference>
<feature type="transmembrane region" description="Helical" evidence="2">
    <location>
        <begin position="27"/>
        <end position="54"/>
    </location>
</feature>
<evidence type="ECO:0000313" key="5">
    <source>
        <dbReference type="EMBL" id="ATW34835.1"/>
    </source>
</evidence>
<keyword evidence="2" id="KW-1133">Transmembrane helix</keyword>
<sequence>MKNHSMAGYRHTQEESMKNRSTLHRGFLSLEMMGVLAIISVAIVLAVGTVSSLFNKSTLNDEIANVQSLVTQSRGLLKTQGEYPFSNGAKMTGTLVQFGGVPGNMTINGEKSKGDAKITNGWGGEVIIAPEKVQGSVHNKGFSVTYKNVPQEACSVMATKLSGSAMIQEVSISGSHNVGGVTAEKAGAQCKPDNGSVGVNTLIFKSSH</sequence>
<protein>
    <submittedName>
        <fullName evidence="4">Prepilin</fullName>
    </submittedName>
</protein>
<dbReference type="EMBL" id="CP017613">
    <property type="protein sequence ID" value="ATW33832.1"/>
    <property type="molecule type" value="Genomic_DNA"/>
</dbReference>
<organism evidence="4 6">
    <name type="scientific">Candidatus Williamhamiltonella defendens</name>
    <dbReference type="NCBI Taxonomy" id="138072"/>
    <lineage>
        <taxon>Bacteria</taxon>
        <taxon>Pseudomonadati</taxon>
        <taxon>Pseudomonadota</taxon>
        <taxon>Gammaproteobacteria</taxon>
        <taxon>Enterobacterales</taxon>
        <taxon>Enterobacteriaceae</taxon>
        <taxon>aphid secondary symbionts</taxon>
        <taxon>Candidatus Williamhamiltonella</taxon>
    </lineage>
</organism>
<comment type="subcellular location">
    <subcellularLocation>
        <location evidence="1">Membrane</location>
    </subcellularLocation>
</comment>
<reference evidence="6" key="2">
    <citation type="submission" date="2017-11" db="EMBL/GenBank/DDBJ databases">
        <title>PacBio sequencing of new strain of the secondary endosymbiont Candidatus Hamiltonella defensa.</title>
        <authorList>
            <person name="Strand M.R."/>
            <person name="Oliver K."/>
        </authorList>
    </citation>
    <scope>NUCLEOTIDE SEQUENCE [LARGE SCALE GENOMIC DNA]</scope>
    <source>
        <strain evidence="6">ZA17</strain>
        <plasmid evidence="6">phdza17.2</plasmid>
    </source>
</reference>
<dbReference type="Pfam" id="PF08805">
    <property type="entry name" value="PilS"/>
    <property type="match status" value="1"/>
</dbReference>
<dbReference type="SUPFAM" id="SSF54523">
    <property type="entry name" value="Pili subunits"/>
    <property type="match status" value="1"/>
</dbReference>
<name>A0A2D3TDE4_9ENTR</name>
<evidence type="ECO:0000256" key="2">
    <source>
        <dbReference type="SAM" id="Phobius"/>
    </source>
</evidence>
<dbReference type="GO" id="GO:0016020">
    <property type="term" value="C:membrane"/>
    <property type="evidence" value="ECO:0007669"/>
    <property type="project" value="UniProtKB-SubCell"/>
</dbReference>
<evidence type="ECO:0000259" key="3">
    <source>
        <dbReference type="Pfam" id="PF08805"/>
    </source>
</evidence>
<dbReference type="InterPro" id="IPR045584">
    <property type="entry name" value="Pilin-like"/>
</dbReference>
<evidence type="ECO:0000313" key="6">
    <source>
        <dbReference type="Proteomes" id="UP000229055"/>
    </source>
</evidence>
<dbReference type="Gene3D" id="3.30.1690.10">
    <property type="entry name" value="TcpA-like pilin"/>
    <property type="match status" value="1"/>
</dbReference>
<keyword evidence="2" id="KW-0472">Membrane</keyword>
<evidence type="ECO:0000313" key="4">
    <source>
        <dbReference type="EMBL" id="ATW33832.1"/>
    </source>
</evidence>
<dbReference type="Proteomes" id="UP000229055">
    <property type="component" value="Plasmid pHDZA17.2"/>
</dbReference>
<reference evidence="4" key="3">
    <citation type="journal article" date="2018" name="Genome Biol. Evol.">
        <title>Culture-Facilitated Comparative Genomics of the Facultative Symbiont Hamiltonella defensa.</title>
        <authorList>
            <person name="Chevignon G."/>
            <person name="Boyd B.M."/>
            <person name="Brandt J.W."/>
            <person name="Oliver K.M."/>
            <person name="Strand M.R."/>
        </authorList>
    </citation>
    <scope>NUCLEOTIDE SEQUENCE</scope>
    <source>
        <strain evidence="4">ZA17</strain>
    </source>
</reference>
<evidence type="ECO:0000256" key="1">
    <source>
        <dbReference type="ARBA" id="ARBA00004370"/>
    </source>
</evidence>
<accession>A0A2D3TDE4</accession>